<organism evidence="1 2">
    <name type="scientific">Corchorus olitorius</name>
    <dbReference type="NCBI Taxonomy" id="93759"/>
    <lineage>
        <taxon>Eukaryota</taxon>
        <taxon>Viridiplantae</taxon>
        <taxon>Streptophyta</taxon>
        <taxon>Embryophyta</taxon>
        <taxon>Tracheophyta</taxon>
        <taxon>Spermatophyta</taxon>
        <taxon>Magnoliopsida</taxon>
        <taxon>eudicotyledons</taxon>
        <taxon>Gunneridae</taxon>
        <taxon>Pentapetalae</taxon>
        <taxon>rosids</taxon>
        <taxon>malvids</taxon>
        <taxon>Malvales</taxon>
        <taxon>Malvaceae</taxon>
        <taxon>Grewioideae</taxon>
        <taxon>Apeibeae</taxon>
        <taxon>Corchorus</taxon>
    </lineage>
</organism>
<comment type="caution">
    <text evidence="1">The sequence shown here is derived from an EMBL/GenBank/DDBJ whole genome shotgun (WGS) entry which is preliminary data.</text>
</comment>
<accession>A0A1R3KY64</accession>
<gene>
    <name evidence="1" type="ORF">COLO4_03564</name>
</gene>
<sequence>MSHAGRYDRYRYGDHNVAWCFLMIDTDQDAVEVIQRLYQLA</sequence>
<name>A0A1R3KY64_9ROSI</name>
<keyword evidence="2" id="KW-1185">Reference proteome</keyword>
<evidence type="ECO:0000313" key="1">
    <source>
        <dbReference type="EMBL" id="OMP11968.1"/>
    </source>
</evidence>
<proteinExistence type="predicted"/>
<dbReference type="AlphaFoldDB" id="A0A1R3KY64"/>
<dbReference type="Proteomes" id="UP000187203">
    <property type="component" value="Unassembled WGS sequence"/>
</dbReference>
<evidence type="ECO:0000313" key="2">
    <source>
        <dbReference type="Proteomes" id="UP000187203"/>
    </source>
</evidence>
<dbReference type="EMBL" id="AWUE01010045">
    <property type="protein sequence ID" value="OMP11968.1"/>
    <property type="molecule type" value="Genomic_DNA"/>
</dbReference>
<reference evidence="2" key="1">
    <citation type="submission" date="2013-09" db="EMBL/GenBank/DDBJ databases">
        <title>Corchorus olitorius genome sequencing.</title>
        <authorList>
            <person name="Alam M."/>
            <person name="Haque M.S."/>
            <person name="Islam M.S."/>
            <person name="Emdad E.M."/>
            <person name="Islam M.M."/>
            <person name="Ahmed B."/>
            <person name="Halim A."/>
            <person name="Hossen Q.M.M."/>
            <person name="Hossain M.Z."/>
            <person name="Ahmed R."/>
            <person name="Khan M.M."/>
            <person name="Islam R."/>
            <person name="Rashid M.M."/>
            <person name="Khan S.A."/>
            <person name="Rahman M.S."/>
            <person name="Alam M."/>
            <person name="Yahiya A.S."/>
            <person name="Khan M.S."/>
            <person name="Azam M.S."/>
            <person name="Haque T."/>
            <person name="Lashkar M.Z.H."/>
            <person name="Akhand A.I."/>
            <person name="Morshed G."/>
            <person name="Roy S."/>
            <person name="Uddin K.S."/>
            <person name="Rabeya T."/>
            <person name="Hossain A.S."/>
            <person name="Chowdhury A."/>
            <person name="Snigdha A.R."/>
            <person name="Mortoza M.S."/>
            <person name="Matin S.A."/>
            <person name="Hoque S.M.E."/>
            <person name="Islam M.K."/>
            <person name="Roy D.K."/>
            <person name="Haider R."/>
            <person name="Moosa M.M."/>
            <person name="Elias S.M."/>
            <person name="Hasan A.M."/>
            <person name="Jahan S."/>
            <person name="Shafiuddin M."/>
            <person name="Mahmood N."/>
            <person name="Shommy N.S."/>
        </authorList>
    </citation>
    <scope>NUCLEOTIDE SEQUENCE [LARGE SCALE GENOMIC DNA]</scope>
    <source>
        <strain evidence="2">cv. O-4</strain>
    </source>
</reference>
<protein>
    <submittedName>
        <fullName evidence="1">Uncharacterized protein</fullName>
    </submittedName>
</protein>